<dbReference type="PANTHER" id="PTHR30204:SF3">
    <property type="entry name" value="HTH MERR-TYPE DOMAIN-CONTAINING PROTEIN"/>
    <property type="match status" value="1"/>
</dbReference>
<dbReference type="InterPro" id="IPR047057">
    <property type="entry name" value="MerR_fam"/>
</dbReference>
<name>S5DL97_9ACTN</name>
<dbReference type="GO" id="GO:0003677">
    <property type="term" value="F:DNA binding"/>
    <property type="evidence" value="ECO:0007669"/>
    <property type="project" value="UniProtKB-KW"/>
</dbReference>
<dbReference type="PROSITE" id="PS50937">
    <property type="entry name" value="HTH_MERR_2"/>
    <property type="match status" value="1"/>
</dbReference>
<dbReference type="InterPro" id="IPR009061">
    <property type="entry name" value="DNA-bd_dom_put_sf"/>
</dbReference>
<dbReference type="Pfam" id="PF13411">
    <property type="entry name" value="MerR_1"/>
    <property type="match status" value="1"/>
</dbReference>
<dbReference type="EMBL" id="KC811137">
    <property type="protein sequence ID" value="AGQ19619.1"/>
    <property type="molecule type" value="Genomic_DNA"/>
</dbReference>
<evidence type="ECO:0000259" key="2">
    <source>
        <dbReference type="PROSITE" id="PS50937"/>
    </source>
</evidence>
<reference evidence="3" key="1">
    <citation type="journal article" date="2013" name="Sci. Rep.">
        <title>Metagenomics uncovers a new group of low GC and ultra-small marine Actinobacteria.</title>
        <authorList>
            <person name="Ghai R."/>
            <person name="Mizuno C.M."/>
            <person name="Picazo A."/>
            <person name="Camacho A."/>
            <person name="Rodriguez-Valera F."/>
        </authorList>
    </citation>
    <scope>NUCLEOTIDE SEQUENCE</scope>
</reference>
<sequence>MQQGYTGPEVCKITGISYRQLDHWTSTKLISASIRNIKGSGFHRIYSFNDIVLVKLVNKLRSAGISLQKIRIALKNISKILGKNTNISDVSVFSDGTSIYVLTENDQMIDLLKKGQAVFGISLGPVHTETEAEILSLYPDKISSANK</sequence>
<keyword evidence="1" id="KW-0238">DNA-binding</keyword>
<dbReference type="SMART" id="SM00422">
    <property type="entry name" value="HTH_MERR"/>
    <property type="match status" value="1"/>
</dbReference>
<dbReference type="GO" id="GO:0003700">
    <property type="term" value="F:DNA-binding transcription factor activity"/>
    <property type="evidence" value="ECO:0007669"/>
    <property type="project" value="InterPro"/>
</dbReference>
<evidence type="ECO:0000313" key="3">
    <source>
        <dbReference type="EMBL" id="AGQ19619.1"/>
    </source>
</evidence>
<dbReference type="SUPFAM" id="SSF46955">
    <property type="entry name" value="Putative DNA-binding domain"/>
    <property type="match status" value="1"/>
</dbReference>
<dbReference type="Gene3D" id="1.10.1660.10">
    <property type="match status" value="1"/>
</dbReference>
<organism evidence="3">
    <name type="scientific">Candidatus Actinomarina minuta</name>
    <dbReference type="NCBI Taxonomy" id="1389454"/>
    <lineage>
        <taxon>Bacteria</taxon>
        <taxon>Bacillati</taxon>
        <taxon>Actinomycetota</taxon>
        <taxon>Actinomycetes</taxon>
        <taxon>Candidatus Actinomarinidae</taxon>
        <taxon>Candidatus Actinomarinales</taxon>
        <taxon>Candidatus Actinomarineae</taxon>
        <taxon>Candidatus Actinomarinaceae</taxon>
        <taxon>Candidatus Actinomarina</taxon>
    </lineage>
</organism>
<evidence type="ECO:0000256" key="1">
    <source>
        <dbReference type="ARBA" id="ARBA00023125"/>
    </source>
</evidence>
<dbReference type="InterPro" id="IPR000551">
    <property type="entry name" value="MerR-type_HTH_dom"/>
</dbReference>
<dbReference type="AlphaFoldDB" id="S5DL97"/>
<proteinExistence type="predicted"/>
<protein>
    <submittedName>
        <fullName evidence="3">MedDCM-OCT-S40-C199-cds5</fullName>
    </submittedName>
</protein>
<dbReference type="PANTHER" id="PTHR30204">
    <property type="entry name" value="REDOX-CYCLING DRUG-SENSING TRANSCRIPTIONAL ACTIVATOR SOXR"/>
    <property type="match status" value="1"/>
</dbReference>
<accession>S5DL97</accession>
<feature type="domain" description="HTH merR-type" evidence="2">
    <location>
        <begin position="9"/>
        <end position="76"/>
    </location>
</feature>